<feature type="compositionally biased region" description="Acidic residues" evidence="1">
    <location>
        <begin position="955"/>
        <end position="964"/>
    </location>
</feature>
<feature type="domain" description="Helitron helicase-like" evidence="2">
    <location>
        <begin position="472"/>
        <end position="678"/>
    </location>
</feature>
<dbReference type="InterPro" id="IPR046700">
    <property type="entry name" value="DUF6570"/>
</dbReference>
<dbReference type="AlphaFoldDB" id="A0A2H3AYK9"/>
<keyword evidence="5" id="KW-1185">Reference proteome</keyword>
<feature type="region of interest" description="Disordered" evidence="1">
    <location>
        <begin position="937"/>
        <end position="971"/>
    </location>
</feature>
<feature type="domain" description="DUF6570" evidence="3">
    <location>
        <begin position="191"/>
        <end position="301"/>
    </location>
</feature>
<dbReference type="STRING" id="1076256.A0A2H3AYK9"/>
<dbReference type="EMBL" id="KZ293464">
    <property type="protein sequence ID" value="PBK62610.1"/>
    <property type="molecule type" value="Genomic_DNA"/>
</dbReference>
<dbReference type="InterPro" id="IPR025476">
    <property type="entry name" value="Helitron_helicase-like"/>
</dbReference>
<accession>A0A2H3AYK9</accession>
<reference evidence="5" key="1">
    <citation type="journal article" date="2017" name="Nat. Ecol. Evol.">
        <title>Genome expansion and lineage-specific genetic innovations in the forest pathogenic fungi Armillaria.</title>
        <authorList>
            <person name="Sipos G."/>
            <person name="Prasanna A.N."/>
            <person name="Walter M.C."/>
            <person name="O'Connor E."/>
            <person name="Balint B."/>
            <person name="Krizsan K."/>
            <person name="Kiss B."/>
            <person name="Hess J."/>
            <person name="Varga T."/>
            <person name="Slot J."/>
            <person name="Riley R."/>
            <person name="Boka B."/>
            <person name="Rigling D."/>
            <person name="Barry K."/>
            <person name="Lee J."/>
            <person name="Mihaltcheva S."/>
            <person name="LaButti K."/>
            <person name="Lipzen A."/>
            <person name="Waldron R."/>
            <person name="Moloney N.M."/>
            <person name="Sperisen C."/>
            <person name="Kredics L."/>
            <person name="Vagvoelgyi C."/>
            <person name="Patrignani A."/>
            <person name="Fitzpatrick D."/>
            <person name="Nagy I."/>
            <person name="Doyle S."/>
            <person name="Anderson J.B."/>
            <person name="Grigoriev I.V."/>
            <person name="Gueldener U."/>
            <person name="Muensterkoetter M."/>
            <person name="Nagy L.G."/>
        </authorList>
    </citation>
    <scope>NUCLEOTIDE SEQUENCE [LARGE SCALE GENOMIC DNA]</scope>
    <source>
        <strain evidence="5">28-4</strain>
    </source>
</reference>
<feature type="compositionally biased region" description="Polar residues" evidence="1">
    <location>
        <begin position="945"/>
        <end position="954"/>
    </location>
</feature>
<sequence length="1173" mass="132690">MCTIPVYGNHLPPHIYLESNMVLHLLCALFSQEQLGMFRNHISDQVHRFADGTPVDTVYGNIPTPLLFFLWQSVLTSSQSDVQNNPGHEECYRTLKDGRYNGVRSLVLERKANTGQPMFYNGRAVMSVLEGLRLEDACDILSKIVVPPSDTSQSWDSFQRFCAILDHPATDQLIDTIKETYTARIHYAKPAYIVKLYLKIKNARNWDSALFSSGMKGNVSTYPLPHAHIASFIDGWQTMPPPAGILSALISVTFIQPNKKLQYPFPNSLLVRRRVVFEALTWLQCYNPLWANIYIDEGRLQQLPENGVPEEITLTARVLNDFDVLAQEQSGYVPEPSDDDDTVFNDLYPNVDASTADQGSTDGEVVSEDINLQSHGVVDANGNEIIDEDLRDHALVNGTLPPDPASFSEEHFKVKRGSRFVSEYGRKSDDGLRTDRGPSNPNHLLGAFPVLFPFGIGGFETSWHVNVPYEVHARWVLMYADRRFHQDLHFVFQVFSVVQKRNICRSSPKDLLLASKQEKRKTPFTNPAVQALRTELTAVRSKVPGTDELRRTLRSKIWSTNVMFNPPNLWITVNPNDTHDPIAQVIVGENIDLDHFLAHVEPTAAVRAKTIAVDPYASTKFFHLIAECTLKALLGISVQSSRGHHVISREKGIFGMVNAYIGTIEAQGRGSLHMHVLIWLKGSLTASEMDTALQSEEFRLRVSTFIAQNIVADIGGLSTSDILAALELKDPSYSCPPKTDYLDPAHIATLARTVQVHTCHDLRCLIKVNNRKVCKRRAPFPRSEEAWIDEKGEWGPRRLYGYVNNFNPPLLVTTRSNHDIKLITNAFRTNNLTCCVGQTIAFHKHTTSVSDDNCSVNKRLLQHCANTLGRLQEFSAQEAVGYVMGWGDHLDTSTIRLEFHGDVLKPKDQVQEYVDWGLPMQCINMFDFFVNTYDTKKRKPRSEKQNGATIGDSQTTEDEGDESSEVQSSMEYTSHVDYLEESGRGSKTRALRNESHETLPDFIGTWFPNAQVATERELHAAYMLMLFKPWRSLDQLLGTPEMDFQTSLADFLAVNPYLRSIVDNINYFHKCLEGEDDEADVNEPEWDVPDITTVDIERARLLRVDQNEWLFAEKTLDHAHRLGIFSDDIGSVPFLPVAALALPMDMMTFQQWHEQLTELIINIDIDIRETIER</sequence>
<dbReference type="Pfam" id="PF20209">
    <property type="entry name" value="DUF6570"/>
    <property type="match status" value="1"/>
</dbReference>
<evidence type="ECO:0000313" key="5">
    <source>
        <dbReference type="Proteomes" id="UP000218334"/>
    </source>
</evidence>
<protein>
    <submittedName>
        <fullName evidence="4">Uncharacterized protein</fullName>
    </submittedName>
</protein>
<evidence type="ECO:0000256" key="1">
    <source>
        <dbReference type="SAM" id="MobiDB-lite"/>
    </source>
</evidence>
<evidence type="ECO:0000313" key="4">
    <source>
        <dbReference type="EMBL" id="PBK62610.1"/>
    </source>
</evidence>
<evidence type="ECO:0000259" key="3">
    <source>
        <dbReference type="Pfam" id="PF20209"/>
    </source>
</evidence>
<name>A0A2H3AYK9_9AGAR</name>
<dbReference type="Proteomes" id="UP000218334">
    <property type="component" value="Unassembled WGS sequence"/>
</dbReference>
<gene>
    <name evidence="4" type="ORF">ARMSODRAFT_1024597</name>
</gene>
<dbReference type="Pfam" id="PF14214">
    <property type="entry name" value="Helitron_like_N"/>
    <property type="match status" value="1"/>
</dbReference>
<proteinExistence type="predicted"/>
<evidence type="ECO:0000259" key="2">
    <source>
        <dbReference type="Pfam" id="PF14214"/>
    </source>
</evidence>
<organism evidence="4 5">
    <name type="scientific">Armillaria solidipes</name>
    <dbReference type="NCBI Taxonomy" id="1076256"/>
    <lineage>
        <taxon>Eukaryota</taxon>
        <taxon>Fungi</taxon>
        <taxon>Dikarya</taxon>
        <taxon>Basidiomycota</taxon>
        <taxon>Agaricomycotina</taxon>
        <taxon>Agaricomycetes</taxon>
        <taxon>Agaricomycetidae</taxon>
        <taxon>Agaricales</taxon>
        <taxon>Marasmiineae</taxon>
        <taxon>Physalacriaceae</taxon>
        <taxon>Armillaria</taxon>
    </lineage>
</organism>